<organism evidence="4 5">
    <name type="scientific">Duncaniella muris</name>
    <dbReference type="NCBI Taxonomy" id="2094150"/>
    <lineage>
        <taxon>Bacteria</taxon>
        <taxon>Pseudomonadati</taxon>
        <taxon>Bacteroidota</taxon>
        <taxon>Bacteroidia</taxon>
        <taxon>Bacteroidales</taxon>
        <taxon>Muribaculaceae</taxon>
        <taxon>Duncaniella</taxon>
    </lineage>
</organism>
<evidence type="ECO:0000256" key="1">
    <source>
        <dbReference type="ARBA" id="ARBA00011028"/>
    </source>
</evidence>
<proteinExistence type="inferred from homology"/>
<dbReference type="GeneID" id="82525705"/>
<dbReference type="RefSeq" id="WP_107031850.1">
    <property type="nucleotide sequence ID" value="NZ_CAPEJN010000006.1"/>
</dbReference>
<keyword evidence="5" id="KW-1185">Reference proteome</keyword>
<dbReference type="Gene3D" id="3.40.50.1980">
    <property type="entry name" value="Nitrogenase molybdenum iron protein domain"/>
    <property type="match status" value="2"/>
</dbReference>
<dbReference type="PROSITE" id="PS51257">
    <property type="entry name" value="PROKAR_LIPOPROTEIN"/>
    <property type="match status" value="1"/>
</dbReference>
<dbReference type="SUPFAM" id="SSF53807">
    <property type="entry name" value="Helical backbone' metal receptor"/>
    <property type="match status" value="1"/>
</dbReference>
<evidence type="ECO:0000256" key="2">
    <source>
        <dbReference type="ARBA" id="ARBA00022448"/>
    </source>
</evidence>
<dbReference type="GO" id="GO:0030001">
    <property type="term" value="P:metal ion transport"/>
    <property type="evidence" value="ECO:0007669"/>
    <property type="project" value="InterPro"/>
</dbReference>
<comment type="similarity">
    <text evidence="1">Belongs to the bacterial solute-binding protein 9 family.</text>
</comment>
<keyword evidence="3" id="KW-0732">Signal</keyword>
<dbReference type="InterPro" id="IPR006127">
    <property type="entry name" value="ZnuA-like"/>
</dbReference>
<dbReference type="PANTHER" id="PTHR42953">
    <property type="entry name" value="HIGH-AFFINITY ZINC UPTAKE SYSTEM PROTEIN ZNUA-RELATED"/>
    <property type="match status" value="1"/>
</dbReference>
<name>A0A2V1IRD0_9BACT</name>
<sequence>MKTTINISILTIAIGGLIWLLTACSAAPAETPIVTVSIEPQKYMLEQITGDKVDIRTLIANGANPENYDPSLTHIMNLRKSIGFLRMGNIGFEAALLDKIRQEDPELPIFNTSEGVVPVTGTHSHGHGHGAVHHEEIDPHTWTSVKNAKIIVRNMLDAMVKIDPSNKDYYRRNYERFAQRLDSLDRDFESRLASHAGEHFMVWHPSLSYFARDYGLEQITAGNAENKESSLTMLRKTIDHADSHSASIFFYQKDLDSRQAEVLSDQLGLRKVSINPLSYDWEAEMCAITDAITAD</sequence>
<reference evidence="5" key="1">
    <citation type="submission" date="2018-02" db="EMBL/GenBank/DDBJ databases">
        <authorList>
            <person name="Clavel T."/>
            <person name="Strowig T."/>
        </authorList>
    </citation>
    <scope>NUCLEOTIDE SEQUENCE [LARGE SCALE GENOMIC DNA]</scope>
    <source>
        <strain evidence="5">DSM 103720</strain>
    </source>
</reference>
<protein>
    <submittedName>
        <fullName evidence="4">Zinc ABC transporter substrate-binding protein</fullName>
    </submittedName>
</protein>
<accession>A0A2V1IRD0</accession>
<dbReference type="InterPro" id="IPR050492">
    <property type="entry name" value="Bact_metal-bind_prot9"/>
</dbReference>
<dbReference type="AlphaFoldDB" id="A0A2V1IRD0"/>
<comment type="caution">
    <text evidence="4">The sequence shown here is derived from an EMBL/GenBank/DDBJ whole genome shotgun (WGS) entry which is preliminary data.</text>
</comment>
<dbReference type="EMBL" id="PUEC01000008">
    <property type="protein sequence ID" value="PWB03000.1"/>
    <property type="molecule type" value="Genomic_DNA"/>
</dbReference>
<dbReference type="PANTHER" id="PTHR42953:SF3">
    <property type="entry name" value="HIGH-AFFINITY ZINC UPTAKE SYSTEM PROTEIN ZNUA"/>
    <property type="match status" value="1"/>
</dbReference>
<dbReference type="GO" id="GO:0046872">
    <property type="term" value="F:metal ion binding"/>
    <property type="evidence" value="ECO:0007669"/>
    <property type="project" value="InterPro"/>
</dbReference>
<evidence type="ECO:0000256" key="3">
    <source>
        <dbReference type="ARBA" id="ARBA00022729"/>
    </source>
</evidence>
<gene>
    <name evidence="4" type="ORF">C5O23_05025</name>
</gene>
<keyword evidence="2" id="KW-0813">Transport</keyword>
<dbReference type="Pfam" id="PF01297">
    <property type="entry name" value="ZnuA"/>
    <property type="match status" value="1"/>
</dbReference>
<evidence type="ECO:0000313" key="5">
    <source>
        <dbReference type="Proteomes" id="UP000244905"/>
    </source>
</evidence>
<evidence type="ECO:0000313" key="4">
    <source>
        <dbReference type="EMBL" id="PWB03000.1"/>
    </source>
</evidence>
<dbReference type="Proteomes" id="UP000244905">
    <property type="component" value="Unassembled WGS sequence"/>
</dbReference>